<evidence type="ECO:0008006" key="4">
    <source>
        <dbReference type="Google" id="ProtNLM"/>
    </source>
</evidence>
<dbReference type="AlphaFoldDB" id="A0AAD6CI58"/>
<protein>
    <recommendedName>
        <fullName evidence="4">Orotidine 5'-phosphate decarboxylase domain-containing protein</fullName>
    </recommendedName>
</protein>
<reference evidence="2 3" key="1">
    <citation type="journal article" date="2023" name="IMA Fungus">
        <title>Comparative genomic study of the Penicillium genus elucidates a diverse pangenome and 15 lateral gene transfer events.</title>
        <authorList>
            <person name="Petersen C."/>
            <person name="Sorensen T."/>
            <person name="Nielsen M.R."/>
            <person name="Sondergaard T.E."/>
            <person name="Sorensen J.L."/>
            <person name="Fitzpatrick D.A."/>
            <person name="Frisvad J.C."/>
            <person name="Nielsen K.L."/>
        </authorList>
    </citation>
    <scope>NUCLEOTIDE SEQUENCE [LARGE SCALE GENOMIC DNA]</scope>
    <source>
        <strain evidence="2 3">IBT 35679</strain>
    </source>
</reference>
<evidence type="ECO:0000256" key="1">
    <source>
        <dbReference type="SAM" id="MobiDB-lite"/>
    </source>
</evidence>
<organism evidence="2 3">
    <name type="scientific">Penicillium frequentans</name>
    <dbReference type="NCBI Taxonomy" id="3151616"/>
    <lineage>
        <taxon>Eukaryota</taxon>
        <taxon>Fungi</taxon>
        <taxon>Dikarya</taxon>
        <taxon>Ascomycota</taxon>
        <taxon>Pezizomycotina</taxon>
        <taxon>Eurotiomycetes</taxon>
        <taxon>Eurotiomycetidae</taxon>
        <taxon>Eurotiales</taxon>
        <taxon>Aspergillaceae</taxon>
        <taxon>Penicillium</taxon>
    </lineage>
</organism>
<sequence>MSDSTGNPILDYVQLLTTVKKGLPFGLPVCVIPSHAISTTAQLAQLASELGPHIAVLQVQAENIEDWGQHTIDQVTHYAKKHGFILWEGSQVLNSMVNFMGRGLANMETRKVQADLIHHKYTSGLLRTAQWSGLAISWAPGVPYDQQEKDLLIPSLRKAARAAVAATSKTIQTEISADNESIPEDEEAPLSPPSKNGWPEFMENNVGYALRKLSTISVTESVTMQPHVETDEGIPPPPLLARGMTLFLPCSVDTAFTHEFRQSTIAAACANSDFVAGFVTSEPFFPNYCGNNLLELAYEDGHGIRNEEGGDNLLNNSPYMDQDITLALFSLLPPELICDYQDDYKETLDTDSQSESVARLFFIMERAMKMREASRKQKESASLENNDQSSPEIFQVPVVILP</sequence>
<proteinExistence type="predicted"/>
<keyword evidence="3" id="KW-1185">Reference proteome</keyword>
<dbReference type="Gene3D" id="3.20.20.70">
    <property type="entry name" value="Aldolase class I"/>
    <property type="match status" value="1"/>
</dbReference>
<evidence type="ECO:0000313" key="2">
    <source>
        <dbReference type="EMBL" id="KAJ5523931.1"/>
    </source>
</evidence>
<dbReference type="Proteomes" id="UP001220324">
    <property type="component" value="Unassembled WGS sequence"/>
</dbReference>
<feature type="region of interest" description="Disordered" evidence="1">
    <location>
        <begin position="174"/>
        <end position="197"/>
    </location>
</feature>
<accession>A0AAD6CI58</accession>
<comment type="caution">
    <text evidence="2">The sequence shown here is derived from an EMBL/GenBank/DDBJ whole genome shotgun (WGS) entry which is preliminary data.</text>
</comment>
<gene>
    <name evidence="2" type="ORF">N7494_010581</name>
</gene>
<name>A0AAD6CI58_9EURO</name>
<evidence type="ECO:0000313" key="3">
    <source>
        <dbReference type="Proteomes" id="UP001220324"/>
    </source>
</evidence>
<dbReference type="EMBL" id="JAQIZZ010000008">
    <property type="protein sequence ID" value="KAJ5523931.1"/>
    <property type="molecule type" value="Genomic_DNA"/>
</dbReference>
<dbReference type="InterPro" id="IPR013785">
    <property type="entry name" value="Aldolase_TIM"/>
</dbReference>